<sequence>MTHTLGPWKLAPDPYRAAPQIIANGRRIAKVFYEGGSEDREVDYNARLIAAAPELLITAEEMLRALQTHTVLGRGDYFNAVERQMKQAIAKAT</sequence>
<organism evidence="1">
    <name type="scientific">marine sediment metagenome</name>
    <dbReference type="NCBI Taxonomy" id="412755"/>
    <lineage>
        <taxon>unclassified sequences</taxon>
        <taxon>metagenomes</taxon>
        <taxon>ecological metagenomes</taxon>
    </lineage>
</organism>
<name>A0A0F9DXF3_9ZZZZ</name>
<dbReference type="EMBL" id="LAZR01027183">
    <property type="protein sequence ID" value="KKL66498.1"/>
    <property type="molecule type" value="Genomic_DNA"/>
</dbReference>
<proteinExistence type="predicted"/>
<gene>
    <name evidence="1" type="ORF">LCGC14_2144400</name>
</gene>
<comment type="caution">
    <text evidence="1">The sequence shown here is derived from an EMBL/GenBank/DDBJ whole genome shotgun (WGS) entry which is preliminary data.</text>
</comment>
<reference evidence="1" key="1">
    <citation type="journal article" date="2015" name="Nature">
        <title>Complex archaea that bridge the gap between prokaryotes and eukaryotes.</title>
        <authorList>
            <person name="Spang A."/>
            <person name="Saw J.H."/>
            <person name="Jorgensen S.L."/>
            <person name="Zaremba-Niedzwiedzka K."/>
            <person name="Martijn J."/>
            <person name="Lind A.E."/>
            <person name="van Eijk R."/>
            <person name="Schleper C."/>
            <person name="Guy L."/>
            <person name="Ettema T.J."/>
        </authorList>
    </citation>
    <scope>NUCLEOTIDE SEQUENCE</scope>
</reference>
<accession>A0A0F9DXF3</accession>
<dbReference type="AlphaFoldDB" id="A0A0F9DXF3"/>
<protein>
    <submittedName>
        <fullName evidence="1">Uncharacterized protein</fullName>
    </submittedName>
</protein>
<evidence type="ECO:0000313" key="1">
    <source>
        <dbReference type="EMBL" id="KKL66498.1"/>
    </source>
</evidence>